<comment type="caution">
    <text evidence="6">The sequence shown here is derived from an EMBL/GenBank/DDBJ whole genome shotgun (WGS) entry which is preliminary data.</text>
</comment>
<accession>A0AAJ1U2J7</accession>
<proteinExistence type="predicted"/>
<evidence type="ECO:0000313" key="7">
    <source>
        <dbReference type="Proteomes" id="UP001239215"/>
    </source>
</evidence>
<dbReference type="GO" id="GO:0046306">
    <property type="term" value="P:alkanesulfonate catabolic process"/>
    <property type="evidence" value="ECO:0007669"/>
    <property type="project" value="TreeGrafter"/>
</dbReference>
<sequence>MTIRVGAVLPQRELGTDPAVVRHYLTTLDDLGFAHVLAYEHVLGERPAPGAEPGPYDAGNDYHEPLVLLGFAAAVCRLELVTGVLVLPQRQAPLVAKQAAEVSLLSGGRLRLGVGVGWNRAEYDALGASFGDRGRRLDDQVRLLRALWSEPLVELGGREVGLSPRPAAPVPIWFGGSSPAAYDRIGRLGDGWLPQVQPGPDLDAARALVDRAAESAGRDPAALGMEGRLVLDDDVHRTADAIGAWAAAGATHVSVDTMSRGLRSVDDHLAALAGLARALGLRAGSPREAAPTTARAS</sequence>
<evidence type="ECO:0000256" key="2">
    <source>
        <dbReference type="ARBA" id="ARBA00022643"/>
    </source>
</evidence>
<dbReference type="Gene3D" id="3.20.20.30">
    <property type="entry name" value="Luciferase-like domain"/>
    <property type="match status" value="1"/>
</dbReference>
<dbReference type="InterPro" id="IPR011251">
    <property type="entry name" value="Luciferase-like_dom"/>
</dbReference>
<dbReference type="PANTHER" id="PTHR42847:SF4">
    <property type="entry name" value="ALKANESULFONATE MONOOXYGENASE-RELATED"/>
    <property type="match status" value="1"/>
</dbReference>
<dbReference type="InterPro" id="IPR019921">
    <property type="entry name" value="Lucif-like_OxRdtase_Rv2161c"/>
</dbReference>
<feature type="domain" description="Luciferase-like" evidence="5">
    <location>
        <begin position="17"/>
        <end position="241"/>
    </location>
</feature>
<dbReference type="NCBIfam" id="TIGR03619">
    <property type="entry name" value="F420_Rv2161c"/>
    <property type="match status" value="1"/>
</dbReference>
<evidence type="ECO:0000256" key="3">
    <source>
        <dbReference type="ARBA" id="ARBA00023002"/>
    </source>
</evidence>
<gene>
    <name evidence="6" type="ORF">QE405_004109</name>
</gene>
<dbReference type="PANTHER" id="PTHR42847">
    <property type="entry name" value="ALKANESULFONATE MONOOXYGENASE"/>
    <property type="match status" value="1"/>
</dbReference>
<evidence type="ECO:0000256" key="1">
    <source>
        <dbReference type="ARBA" id="ARBA00022630"/>
    </source>
</evidence>
<evidence type="ECO:0000313" key="6">
    <source>
        <dbReference type="EMBL" id="MDQ1106825.1"/>
    </source>
</evidence>
<evidence type="ECO:0000256" key="4">
    <source>
        <dbReference type="ARBA" id="ARBA00023033"/>
    </source>
</evidence>
<organism evidence="6 7">
    <name type="scientific">Nocardioides zeae</name>
    <dbReference type="NCBI Taxonomy" id="1457234"/>
    <lineage>
        <taxon>Bacteria</taxon>
        <taxon>Bacillati</taxon>
        <taxon>Actinomycetota</taxon>
        <taxon>Actinomycetes</taxon>
        <taxon>Propionibacteriales</taxon>
        <taxon>Nocardioidaceae</taxon>
        <taxon>Nocardioides</taxon>
    </lineage>
</organism>
<dbReference type="SUPFAM" id="SSF51679">
    <property type="entry name" value="Bacterial luciferase-like"/>
    <property type="match status" value="1"/>
</dbReference>
<evidence type="ECO:0000259" key="5">
    <source>
        <dbReference type="Pfam" id="PF00296"/>
    </source>
</evidence>
<keyword evidence="1" id="KW-0285">Flavoprotein</keyword>
<dbReference type="RefSeq" id="WP_307205303.1">
    <property type="nucleotide sequence ID" value="NZ_JAUTAN010000001.1"/>
</dbReference>
<dbReference type="EMBL" id="JAUTAN010000001">
    <property type="protein sequence ID" value="MDQ1106825.1"/>
    <property type="molecule type" value="Genomic_DNA"/>
</dbReference>
<keyword evidence="2" id="KW-0288">FMN</keyword>
<name>A0AAJ1U2J7_9ACTN</name>
<dbReference type="Proteomes" id="UP001239215">
    <property type="component" value="Unassembled WGS sequence"/>
</dbReference>
<keyword evidence="4" id="KW-0503">Monooxygenase</keyword>
<dbReference type="Pfam" id="PF00296">
    <property type="entry name" value="Bac_luciferase"/>
    <property type="match status" value="1"/>
</dbReference>
<protein>
    <submittedName>
        <fullName evidence="6">F420-dependent oxidoreductase</fullName>
    </submittedName>
</protein>
<dbReference type="InterPro" id="IPR036661">
    <property type="entry name" value="Luciferase-like_sf"/>
</dbReference>
<dbReference type="GO" id="GO:0008726">
    <property type="term" value="F:alkanesulfonate monooxygenase activity"/>
    <property type="evidence" value="ECO:0007669"/>
    <property type="project" value="TreeGrafter"/>
</dbReference>
<keyword evidence="3" id="KW-0560">Oxidoreductase</keyword>
<dbReference type="AlphaFoldDB" id="A0AAJ1U2J7"/>
<dbReference type="InterPro" id="IPR050172">
    <property type="entry name" value="SsuD_RutA_monooxygenase"/>
</dbReference>
<reference evidence="6" key="1">
    <citation type="submission" date="2023-07" db="EMBL/GenBank/DDBJ databases">
        <title>Functional and genomic diversity of the sorghum phyllosphere microbiome.</title>
        <authorList>
            <person name="Shade A."/>
        </authorList>
    </citation>
    <scope>NUCLEOTIDE SEQUENCE</scope>
    <source>
        <strain evidence="6">SORGH_AS_1067</strain>
    </source>
</reference>